<dbReference type="InterPro" id="IPR009561">
    <property type="entry name" value="DUF1177"/>
</dbReference>
<organism evidence="1 2">
    <name type="scientific">Niallia circulans</name>
    <name type="common">Bacillus circulans</name>
    <dbReference type="NCBI Taxonomy" id="1397"/>
    <lineage>
        <taxon>Bacteria</taxon>
        <taxon>Bacillati</taxon>
        <taxon>Bacillota</taxon>
        <taxon>Bacilli</taxon>
        <taxon>Bacillales</taxon>
        <taxon>Bacillaceae</taxon>
        <taxon>Niallia</taxon>
    </lineage>
</organism>
<evidence type="ECO:0000313" key="2">
    <source>
        <dbReference type="Proteomes" id="UP000036045"/>
    </source>
</evidence>
<comment type="caution">
    <text evidence="1">The sequence shown here is derived from an EMBL/GenBank/DDBJ whole genome shotgun (WGS) entry which is preliminary data.</text>
</comment>
<keyword evidence="2" id="KW-1185">Reference proteome</keyword>
<proteinExistence type="predicted"/>
<evidence type="ECO:0000313" key="1">
    <source>
        <dbReference type="EMBL" id="KLV27526.1"/>
    </source>
</evidence>
<reference evidence="1 2" key="1">
    <citation type="submission" date="2015-05" db="EMBL/GenBank/DDBJ databases">
        <title>Whole genome sequence and identification of bacterial endophytes from Costus igneus.</title>
        <authorList>
            <person name="Lee Y.P."/>
            <person name="Gan H.M."/>
            <person name="Eng W."/>
            <person name="Wheatley M.S."/>
            <person name="Caraballo A."/>
            <person name="Polter S."/>
            <person name="Savka M.A."/>
            <person name="Hudson A.O."/>
        </authorList>
    </citation>
    <scope>NUCLEOTIDE SEQUENCE [LARGE SCALE GENOMIC DNA]</scope>
    <source>
        <strain evidence="1 2">RIT379</strain>
    </source>
</reference>
<gene>
    <name evidence="1" type="ORF">ABW02_05070</name>
</gene>
<dbReference type="AlphaFoldDB" id="A0A0J1INI7"/>
<dbReference type="OrthoDB" id="9782903at2"/>
<accession>A0A0J1INI7</accession>
<dbReference type="Pfam" id="PF06675">
    <property type="entry name" value="DUF1177"/>
    <property type="match status" value="1"/>
</dbReference>
<dbReference type="PATRIC" id="fig|1397.4.peg.3116"/>
<dbReference type="Proteomes" id="UP000036045">
    <property type="component" value="Unassembled WGS sequence"/>
</dbReference>
<name>A0A0J1INI7_NIACI</name>
<evidence type="ECO:0008006" key="3">
    <source>
        <dbReference type="Google" id="ProtNLM"/>
    </source>
</evidence>
<protein>
    <recommendedName>
        <fullName evidence="3">DUF1177 domain-containing protein</fullName>
    </recommendedName>
</protein>
<dbReference type="EMBL" id="LDPH01000003">
    <property type="protein sequence ID" value="KLV27526.1"/>
    <property type="molecule type" value="Genomic_DNA"/>
</dbReference>
<dbReference type="RefSeq" id="WP_047940845.1">
    <property type="nucleotide sequence ID" value="NZ_JABRVN010000079.1"/>
</dbReference>
<sequence>MVLKQTLVALETLDNAFVTGEIVADLFKEYPNVQTDVVKVTGEKGSTDFIKITIPGAKGKSSGGTVPTLGIIGRLGGIGARPSRIGLVSDADGAVAAIASALKLADMQVKGDVLAGDVIVSTHICPDAPTRPHEPVDFMDSPVDILTMNKHEVIPEMDSIISIDTTKGNRVINHKGIALSPTVKEGYILRVSEDLLRIMEMTTGKFPVTFPVTSQDITPYGNDLYHINSILQPSVATDAPVIGLAITAQSIVPGCGTGASHETDIADAVRFSIEVAKEIANGTCEFYDKDEFNRMTTLYGSMKVLQTMGKAVSPQS</sequence>